<dbReference type="Proteomes" id="UP001430953">
    <property type="component" value="Unassembled WGS sequence"/>
</dbReference>
<accession>A0AAW2FXM1</accession>
<evidence type="ECO:0000256" key="6">
    <source>
        <dbReference type="ARBA" id="ARBA00022989"/>
    </source>
</evidence>
<dbReference type="GO" id="GO:0007165">
    <property type="term" value="P:signal transduction"/>
    <property type="evidence" value="ECO:0007669"/>
    <property type="project" value="UniProtKB-KW"/>
</dbReference>
<proteinExistence type="predicted"/>
<keyword evidence="4" id="KW-0812">Transmembrane</keyword>
<dbReference type="PANTHER" id="PTHR21137:SF35">
    <property type="entry name" value="ODORANT RECEPTOR 19A-RELATED"/>
    <property type="match status" value="1"/>
</dbReference>
<dbReference type="InterPro" id="IPR004117">
    <property type="entry name" value="7tm6_olfct_rcpt"/>
</dbReference>
<dbReference type="EMBL" id="JADYXP020000007">
    <property type="protein sequence ID" value="KAL0119576.1"/>
    <property type="molecule type" value="Genomic_DNA"/>
</dbReference>
<evidence type="ECO:0000256" key="9">
    <source>
        <dbReference type="ARBA" id="ARBA00023224"/>
    </source>
</evidence>
<comment type="subcellular location">
    <subcellularLocation>
        <location evidence="1">Cell membrane</location>
        <topology evidence="1">Multi-pass membrane protein</topology>
    </subcellularLocation>
</comment>
<evidence type="ECO:0000313" key="11">
    <source>
        <dbReference type="Proteomes" id="UP001430953"/>
    </source>
</evidence>
<evidence type="ECO:0000256" key="3">
    <source>
        <dbReference type="ARBA" id="ARBA00022606"/>
    </source>
</evidence>
<dbReference type="GO" id="GO:0005549">
    <property type="term" value="F:odorant binding"/>
    <property type="evidence" value="ECO:0007669"/>
    <property type="project" value="InterPro"/>
</dbReference>
<gene>
    <name evidence="10" type="ORF">PUN28_007789</name>
</gene>
<evidence type="ECO:0000256" key="2">
    <source>
        <dbReference type="ARBA" id="ARBA00022475"/>
    </source>
</evidence>
<evidence type="ECO:0000256" key="8">
    <source>
        <dbReference type="ARBA" id="ARBA00023170"/>
    </source>
</evidence>
<keyword evidence="6" id="KW-1133">Transmembrane helix</keyword>
<evidence type="ECO:0000313" key="10">
    <source>
        <dbReference type="EMBL" id="KAL0119576.1"/>
    </source>
</evidence>
<protein>
    <submittedName>
        <fullName evidence="10">Uncharacterized protein</fullName>
    </submittedName>
</protein>
<evidence type="ECO:0000256" key="5">
    <source>
        <dbReference type="ARBA" id="ARBA00022725"/>
    </source>
</evidence>
<dbReference type="AlphaFoldDB" id="A0AAW2FXM1"/>
<comment type="caution">
    <text evidence="10">The sequence shown here is derived from an EMBL/GenBank/DDBJ whole genome shotgun (WGS) entry which is preliminary data.</text>
</comment>
<evidence type="ECO:0000256" key="7">
    <source>
        <dbReference type="ARBA" id="ARBA00023136"/>
    </source>
</evidence>
<evidence type="ECO:0000256" key="1">
    <source>
        <dbReference type="ARBA" id="ARBA00004651"/>
    </source>
</evidence>
<keyword evidence="11" id="KW-1185">Reference proteome</keyword>
<keyword evidence="9" id="KW-0807">Transducer</keyword>
<keyword evidence="7" id="KW-0472">Membrane</keyword>
<reference evidence="10 11" key="1">
    <citation type="submission" date="2023-03" db="EMBL/GenBank/DDBJ databases">
        <title>High recombination rates correlate with genetic variation in Cardiocondyla obscurior ants.</title>
        <authorList>
            <person name="Errbii M."/>
        </authorList>
    </citation>
    <scope>NUCLEOTIDE SEQUENCE [LARGE SCALE GENOMIC DNA]</scope>
    <source>
        <strain evidence="10">Alpha-2009</strain>
        <tissue evidence="10">Whole body</tissue>
    </source>
</reference>
<dbReference type="GO" id="GO:0005886">
    <property type="term" value="C:plasma membrane"/>
    <property type="evidence" value="ECO:0007669"/>
    <property type="project" value="UniProtKB-SubCell"/>
</dbReference>
<keyword evidence="2" id="KW-1003">Cell membrane</keyword>
<keyword evidence="5" id="KW-0552">Olfaction</keyword>
<dbReference type="PANTHER" id="PTHR21137">
    <property type="entry name" value="ODORANT RECEPTOR"/>
    <property type="match status" value="1"/>
</dbReference>
<name>A0AAW2FXM1_9HYME</name>
<keyword evidence="8" id="KW-0675">Receptor</keyword>
<sequence length="85" mass="9790">MLMQIFLYCWYGNEVTLKSTEIGSAIYEMDWSVLPADLMKTLLMIITRSKKPIKITSGNIITLSNESFMKIIKISYSAYNVLQRS</sequence>
<dbReference type="GO" id="GO:0004984">
    <property type="term" value="F:olfactory receptor activity"/>
    <property type="evidence" value="ECO:0007669"/>
    <property type="project" value="InterPro"/>
</dbReference>
<evidence type="ECO:0000256" key="4">
    <source>
        <dbReference type="ARBA" id="ARBA00022692"/>
    </source>
</evidence>
<dbReference type="Pfam" id="PF02949">
    <property type="entry name" value="7tm_6"/>
    <property type="match status" value="1"/>
</dbReference>
<keyword evidence="3" id="KW-0716">Sensory transduction</keyword>
<organism evidence="10 11">
    <name type="scientific">Cardiocondyla obscurior</name>
    <dbReference type="NCBI Taxonomy" id="286306"/>
    <lineage>
        <taxon>Eukaryota</taxon>
        <taxon>Metazoa</taxon>
        <taxon>Ecdysozoa</taxon>
        <taxon>Arthropoda</taxon>
        <taxon>Hexapoda</taxon>
        <taxon>Insecta</taxon>
        <taxon>Pterygota</taxon>
        <taxon>Neoptera</taxon>
        <taxon>Endopterygota</taxon>
        <taxon>Hymenoptera</taxon>
        <taxon>Apocrita</taxon>
        <taxon>Aculeata</taxon>
        <taxon>Formicoidea</taxon>
        <taxon>Formicidae</taxon>
        <taxon>Myrmicinae</taxon>
        <taxon>Cardiocondyla</taxon>
    </lineage>
</organism>